<gene>
    <name evidence="7" type="ORF">HNQ70_003844</name>
</gene>
<feature type="transmembrane region" description="Helical" evidence="6">
    <location>
        <begin position="95"/>
        <end position="115"/>
    </location>
</feature>
<dbReference type="CDD" id="cd06581">
    <property type="entry name" value="TM_PBP1_LivM_like"/>
    <property type="match status" value="1"/>
</dbReference>
<feature type="transmembrane region" description="Helical" evidence="6">
    <location>
        <begin position="301"/>
        <end position="318"/>
    </location>
</feature>
<reference evidence="7 8" key="1">
    <citation type="submission" date="2020-08" db="EMBL/GenBank/DDBJ databases">
        <title>Genomic Encyclopedia of Type Strains, Phase IV (KMG-IV): sequencing the most valuable type-strain genomes for metagenomic binning, comparative biology and taxonomic classification.</title>
        <authorList>
            <person name="Goeker M."/>
        </authorList>
    </citation>
    <scope>NUCLEOTIDE SEQUENCE [LARGE SCALE GENOMIC DNA]</scope>
    <source>
        <strain evidence="7 8">DSM 29781</strain>
    </source>
</reference>
<name>A0A7W8HKL7_9BURK</name>
<dbReference type="Pfam" id="PF02653">
    <property type="entry name" value="BPD_transp_2"/>
    <property type="match status" value="1"/>
</dbReference>
<dbReference type="RefSeq" id="WP_183970678.1">
    <property type="nucleotide sequence ID" value="NZ_BAABEW010000005.1"/>
</dbReference>
<dbReference type="GO" id="GO:0005886">
    <property type="term" value="C:plasma membrane"/>
    <property type="evidence" value="ECO:0007669"/>
    <property type="project" value="UniProtKB-SubCell"/>
</dbReference>
<dbReference type="PANTHER" id="PTHR30482">
    <property type="entry name" value="HIGH-AFFINITY BRANCHED-CHAIN AMINO ACID TRANSPORT SYSTEM PERMEASE"/>
    <property type="match status" value="1"/>
</dbReference>
<dbReference type="GO" id="GO:0015658">
    <property type="term" value="F:branched-chain amino acid transmembrane transporter activity"/>
    <property type="evidence" value="ECO:0007669"/>
    <property type="project" value="InterPro"/>
</dbReference>
<evidence type="ECO:0000313" key="8">
    <source>
        <dbReference type="Proteomes" id="UP000532440"/>
    </source>
</evidence>
<feature type="transmembrane region" description="Helical" evidence="6">
    <location>
        <begin position="45"/>
        <end position="63"/>
    </location>
</feature>
<feature type="transmembrane region" description="Helical" evidence="6">
    <location>
        <begin position="122"/>
        <end position="143"/>
    </location>
</feature>
<keyword evidence="4 6" id="KW-1133">Transmembrane helix</keyword>
<evidence type="ECO:0000256" key="2">
    <source>
        <dbReference type="ARBA" id="ARBA00022475"/>
    </source>
</evidence>
<feature type="transmembrane region" description="Helical" evidence="6">
    <location>
        <begin position="20"/>
        <end position="39"/>
    </location>
</feature>
<evidence type="ECO:0000256" key="1">
    <source>
        <dbReference type="ARBA" id="ARBA00004651"/>
    </source>
</evidence>
<evidence type="ECO:0000256" key="3">
    <source>
        <dbReference type="ARBA" id="ARBA00022692"/>
    </source>
</evidence>
<feature type="transmembrane region" description="Helical" evidence="6">
    <location>
        <begin position="258"/>
        <end position="280"/>
    </location>
</feature>
<dbReference type="EMBL" id="JACHGB010000009">
    <property type="protein sequence ID" value="MBB5273812.1"/>
    <property type="molecule type" value="Genomic_DNA"/>
</dbReference>
<evidence type="ECO:0000256" key="4">
    <source>
        <dbReference type="ARBA" id="ARBA00022989"/>
    </source>
</evidence>
<keyword evidence="2" id="KW-1003">Cell membrane</keyword>
<proteinExistence type="predicted"/>
<accession>A0A7W8HKL7</accession>
<sequence length="358" mass="39585">MRFIFKTHYEQDLRLFKHGLSAAWYMALLAFLLIAPWVLPDYYRTQLVFIYIYSIVGFGLMLLSGFTGQISMGHAAFLAIGAYTEAILQAKGFPFVVSAPIAVLLAAAAGVIIGLPALRLSGIYLAIATLAFGFIVEEILARWESVTHGNSGLLVSQPKLLFGKIETDWGFYYLCMVCAVIAGFAVFNLLRSHTGRAFIAIRDSEVSAQSMGVNLSRYKTLSFALSAAITGLAGALYAHQIRFLSPEQFTIAMSIEFLMMIVIGGMGSLHGAVFGAIFVIGLPELISVLKDYLPQAVSEQTGLKGTLFGVIMIVIVLFEPQGIYGRWIKIRTYFSLFPLYKRGMFMRQKSYQKSERVH</sequence>
<organism evidence="7 8">
    <name type="scientific">Quisquiliibacterium transsilvanicum</name>
    <dbReference type="NCBI Taxonomy" id="1549638"/>
    <lineage>
        <taxon>Bacteria</taxon>
        <taxon>Pseudomonadati</taxon>
        <taxon>Pseudomonadota</taxon>
        <taxon>Betaproteobacteria</taxon>
        <taxon>Burkholderiales</taxon>
        <taxon>Burkholderiaceae</taxon>
        <taxon>Quisquiliibacterium</taxon>
    </lineage>
</organism>
<keyword evidence="5 6" id="KW-0472">Membrane</keyword>
<dbReference type="Proteomes" id="UP000532440">
    <property type="component" value="Unassembled WGS sequence"/>
</dbReference>
<dbReference type="PANTHER" id="PTHR30482:SF20">
    <property type="entry name" value="HIGH-AFFINITY BRANCHED-CHAIN AMINO ACID TRANSPORT SYSTEM PERMEASE PROTEIN LIVM"/>
    <property type="match status" value="1"/>
</dbReference>
<keyword evidence="8" id="KW-1185">Reference proteome</keyword>
<evidence type="ECO:0000313" key="7">
    <source>
        <dbReference type="EMBL" id="MBB5273812.1"/>
    </source>
</evidence>
<keyword evidence="3 6" id="KW-0812">Transmembrane</keyword>
<feature type="transmembrane region" description="Helical" evidence="6">
    <location>
        <begin position="170"/>
        <end position="190"/>
    </location>
</feature>
<comment type="subcellular location">
    <subcellularLocation>
        <location evidence="1">Cell membrane</location>
        <topology evidence="1">Multi-pass membrane protein</topology>
    </subcellularLocation>
</comment>
<dbReference type="AlphaFoldDB" id="A0A7W8HKL7"/>
<dbReference type="InterPro" id="IPR001851">
    <property type="entry name" value="ABC_transp_permease"/>
</dbReference>
<dbReference type="InterPro" id="IPR043428">
    <property type="entry name" value="LivM-like"/>
</dbReference>
<evidence type="ECO:0000256" key="6">
    <source>
        <dbReference type="SAM" id="Phobius"/>
    </source>
</evidence>
<comment type="caution">
    <text evidence="7">The sequence shown here is derived from an EMBL/GenBank/DDBJ whole genome shotgun (WGS) entry which is preliminary data.</text>
</comment>
<feature type="transmembrane region" description="Helical" evidence="6">
    <location>
        <begin position="220"/>
        <end position="238"/>
    </location>
</feature>
<protein>
    <submittedName>
        <fullName evidence="7">Branched-chain amino acid transport system permease protein</fullName>
    </submittedName>
</protein>
<evidence type="ECO:0000256" key="5">
    <source>
        <dbReference type="ARBA" id="ARBA00023136"/>
    </source>
</evidence>